<dbReference type="CDD" id="cd00075">
    <property type="entry name" value="HATPase"/>
    <property type="match status" value="1"/>
</dbReference>
<dbReference type="EC" id="2.7.13.3" evidence="3"/>
<dbReference type="Gene3D" id="1.10.287.130">
    <property type="match status" value="1"/>
</dbReference>
<reference evidence="11" key="2">
    <citation type="submission" date="2021-04" db="EMBL/GenBank/DDBJ databases">
        <authorList>
            <person name="Gilroy R."/>
        </authorList>
    </citation>
    <scope>NUCLEOTIDE SEQUENCE</scope>
    <source>
        <strain evidence="11">ChiSjej1B19-5720</strain>
    </source>
</reference>
<dbReference type="InterPro" id="IPR036890">
    <property type="entry name" value="HATPase_C_sf"/>
</dbReference>
<comment type="catalytic activity">
    <reaction evidence="1">
        <text>ATP + protein L-histidine = ADP + protein N-phospho-L-histidine.</text>
        <dbReference type="EC" id="2.7.13.3"/>
    </reaction>
</comment>
<keyword evidence="5" id="KW-0808">Transferase</keyword>
<evidence type="ECO:0000256" key="7">
    <source>
        <dbReference type="ARBA" id="ARBA00023012"/>
    </source>
</evidence>
<protein>
    <recommendedName>
        <fullName evidence="3">histidine kinase</fullName>
        <ecNumber evidence="3">2.7.13.3</ecNumber>
    </recommendedName>
</protein>
<dbReference type="InterPro" id="IPR050351">
    <property type="entry name" value="BphY/WalK/GraS-like"/>
</dbReference>
<dbReference type="Pfam" id="PF02518">
    <property type="entry name" value="HATPase_c"/>
    <property type="match status" value="1"/>
</dbReference>
<evidence type="ECO:0000256" key="6">
    <source>
        <dbReference type="ARBA" id="ARBA00022777"/>
    </source>
</evidence>
<comment type="subcellular location">
    <subcellularLocation>
        <location evidence="2">Membrane</location>
    </subcellularLocation>
</comment>
<organism evidence="11 12">
    <name type="scientific">Candidatus Blautia faecavium</name>
    <dbReference type="NCBI Taxonomy" id="2838487"/>
    <lineage>
        <taxon>Bacteria</taxon>
        <taxon>Bacillati</taxon>
        <taxon>Bacillota</taxon>
        <taxon>Clostridia</taxon>
        <taxon>Lachnospirales</taxon>
        <taxon>Lachnospiraceae</taxon>
        <taxon>Blautia</taxon>
    </lineage>
</organism>
<evidence type="ECO:0000256" key="3">
    <source>
        <dbReference type="ARBA" id="ARBA00012438"/>
    </source>
</evidence>
<dbReference type="SUPFAM" id="SSF47384">
    <property type="entry name" value="Homodimeric domain of signal transducing histidine kinase"/>
    <property type="match status" value="1"/>
</dbReference>
<feature type="transmembrane region" description="Helical" evidence="9">
    <location>
        <begin position="190"/>
        <end position="217"/>
    </location>
</feature>
<dbReference type="PANTHER" id="PTHR45453">
    <property type="entry name" value="PHOSPHATE REGULON SENSOR PROTEIN PHOR"/>
    <property type="match status" value="1"/>
</dbReference>
<keyword evidence="9" id="KW-1133">Transmembrane helix</keyword>
<sequence>MIRSLRKKFVFVAMCSTFAVLLVIMGTILVINYKGIVQRADRLLQIMEENGGELPREAFGQPGGQPQGEDGEFTEERDYSGEELSQGRPELDRSREREDWEPMLFSPETPFETRYFSVTLDDDGKVLETQTNNVAAVSKEAAEIFGETVWKKGKETGFYQSYRYKQISQEEGTMILFVDCARELESFRNFLATSVMVSFLGLFLVLILVLFFSRIIFKPVAESYEKQKQFITDASHELKTPLTIIDANTEVLEMVQGESEWTSSIRNQVKRLASLTQQMVTLTRMEEGGQKGEMCVLPLSKTVREAAEPFLFLAEYQGKKLELKIQENIFCRGEEKQIEQLISLLLDNSVKYSTPESTISLILEKKGKKAVLSVTNPSETIQKGDLSILFERFYRTDASRNSETGGSGIGLSVAKAIVAAHKGKIAAYSQDGCSVAVAVTIPCRES</sequence>
<evidence type="ECO:0000256" key="5">
    <source>
        <dbReference type="ARBA" id="ARBA00022679"/>
    </source>
</evidence>
<dbReference type="SUPFAM" id="SSF55874">
    <property type="entry name" value="ATPase domain of HSP90 chaperone/DNA topoisomerase II/histidine kinase"/>
    <property type="match status" value="1"/>
</dbReference>
<dbReference type="PROSITE" id="PS50109">
    <property type="entry name" value="HIS_KIN"/>
    <property type="match status" value="1"/>
</dbReference>
<keyword evidence="7" id="KW-0902">Two-component regulatory system</keyword>
<dbReference type="GO" id="GO:0016036">
    <property type="term" value="P:cellular response to phosphate starvation"/>
    <property type="evidence" value="ECO:0007669"/>
    <property type="project" value="TreeGrafter"/>
</dbReference>
<dbReference type="GO" id="GO:0004721">
    <property type="term" value="F:phosphoprotein phosphatase activity"/>
    <property type="evidence" value="ECO:0007669"/>
    <property type="project" value="TreeGrafter"/>
</dbReference>
<name>A0A9D2LUF7_9FIRM</name>
<evidence type="ECO:0000256" key="8">
    <source>
        <dbReference type="SAM" id="MobiDB-lite"/>
    </source>
</evidence>
<evidence type="ECO:0000313" key="11">
    <source>
        <dbReference type="EMBL" id="HJB29449.1"/>
    </source>
</evidence>
<keyword evidence="9" id="KW-0812">Transmembrane</keyword>
<evidence type="ECO:0000259" key="10">
    <source>
        <dbReference type="PROSITE" id="PS50109"/>
    </source>
</evidence>
<feature type="region of interest" description="Disordered" evidence="8">
    <location>
        <begin position="54"/>
        <end position="103"/>
    </location>
</feature>
<keyword evidence="6 11" id="KW-0418">Kinase</keyword>
<evidence type="ECO:0000256" key="9">
    <source>
        <dbReference type="SAM" id="Phobius"/>
    </source>
</evidence>
<dbReference type="InterPro" id="IPR003594">
    <property type="entry name" value="HATPase_dom"/>
</dbReference>
<dbReference type="SMART" id="SM00387">
    <property type="entry name" value="HATPase_c"/>
    <property type="match status" value="1"/>
</dbReference>
<comment type="caution">
    <text evidence="11">The sequence shown here is derived from an EMBL/GenBank/DDBJ whole genome shotgun (WGS) entry which is preliminary data.</text>
</comment>
<dbReference type="InterPro" id="IPR004358">
    <property type="entry name" value="Sig_transdc_His_kin-like_C"/>
</dbReference>
<dbReference type="EMBL" id="DWYZ01000216">
    <property type="protein sequence ID" value="HJB29449.1"/>
    <property type="molecule type" value="Genomic_DNA"/>
</dbReference>
<keyword evidence="9" id="KW-0472">Membrane</keyword>
<dbReference type="GO" id="GO:0000155">
    <property type="term" value="F:phosphorelay sensor kinase activity"/>
    <property type="evidence" value="ECO:0007669"/>
    <property type="project" value="InterPro"/>
</dbReference>
<dbReference type="InterPro" id="IPR036097">
    <property type="entry name" value="HisK_dim/P_sf"/>
</dbReference>
<dbReference type="GO" id="GO:0005886">
    <property type="term" value="C:plasma membrane"/>
    <property type="evidence" value="ECO:0007669"/>
    <property type="project" value="TreeGrafter"/>
</dbReference>
<accession>A0A9D2LUF7</accession>
<feature type="compositionally biased region" description="Basic and acidic residues" evidence="8">
    <location>
        <begin position="89"/>
        <end position="100"/>
    </location>
</feature>
<proteinExistence type="predicted"/>
<dbReference type="Proteomes" id="UP000823842">
    <property type="component" value="Unassembled WGS sequence"/>
</dbReference>
<dbReference type="SMART" id="SM00388">
    <property type="entry name" value="HisKA"/>
    <property type="match status" value="1"/>
</dbReference>
<gene>
    <name evidence="11" type="ORF">IAA06_11745</name>
</gene>
<dbReference type="PANTHER" id="PTHR45453:SF1">
    <property type="entry name" value="PHOSPHATE REGULON SENSOR PROTEIN PHOR"/>
    <property type="match status" value="1"/>
</dbReference>
<dbReference type="PRINTS" id="PR00344">
    <property type="entry name" value="BCTRLSENSOR"/>
</dbReference>
<evidence type="ECO:0000313" key="12">
    <source>
        <dbReference type="Proteomes" id="UP000823842"/>
    </source>
</evidence>
<feature type="transmembrane region" description="Helical" evidence="9">
    <location>
        <begin position="9"/>
        <end position="33"/>
    </location>
</feature>
<dbReference type="AlphaFoldDB" id="A0A9D2LUF7"/>
<dbReference type="Pfam" id="PF00512">
    <property type="entry name" value="HisKA"/>
    <property type="match status" value="1"/>
</dbReference>
<dbReference type="Gene3D" id="3.30.565.10">
    <property type="entry name" value="Histidine kinase-like ATPase, C-terminal domain"/>
    <property type="match status" value="1"/>
</dbReference>
<dbReference type="CDD" id="cd00082">
    <property type="entry name" value="HisKA"/>
    <property type="match status" value="1"/>
</dbReference>
<dbReference type="InterPro" id="IPR003661">
    <property type="entry name" value="HisK_dim/P_dom"/>
</dbReference>
<dbReference type="InterPro" id="IPR005467">
    <property type="entry name" value="His_kinase_dom"/>
</dbReference>
<evidence type="ECO:0000256" key="4">
    <source>
        <dbReference type="ARBA" id="ARBA00022553"/>
    </source>
</evidence>
<keyword evidence="4" id="KW-0597">Phosphoprotein</keyword>
<reference evidence="11" key="1">
    <citation type="journal article" date="2021" name="PeerJ">
        <title>Extensive microbial diversity within the chicken gut microbiome revealed by metagenomics and culture.</title>
        <authorList>
            <person name="Gilroy R."/>
            <person name="Ravi A."/>
            <person name="Getino M."/>
            <person name="Pursley I."/>
            <person name="Horton D.L."/>
            <person name="Alikhan N.F."/>
            <person name="Baker D."/>
            <person name="Gharbi K."/>
            <person name="Hall N."/>
            <person name="Watson M."/>
            <person name="Adriaenssens E.M."/>
            <person name="Foster-Nyarko E."/>
            <person name="Jarju S."/>
            <person name="Secka A."/>
            <person name="Antonio M."/>
            <person name="Oren A."/>
            <person name="Chaudhuri R.R."/>
            <person name="La Ragione R."/>
            <person name="Hildebrand F."/>
            <person name="Pallen M.J."/>
        </authorList>
    </citation>
    <scope>NUCLEOTIDE SEQUENCE</scope>
    <source>
        <strain evidence="11">ChiSjej1B19-5720</strain>
    </source>
</reference>
<feature type="domain" description="Histidine kinase" evidence="10">
    <location>
        <begin position="233"/>
        <end position="445"/>
    </location>
</feature>
<evidence type="ECO:0000256" key="2">
    <source>
        <dbReference type="ARBA" id="ARBA00004370"/>
    </source>
</evidence>
<evidence type="ECO:0000256" key="1">
    <source>
        <dbReference type="ARBA" id="ARBA00000085"/>
    </source>
</evidence>